<dbReference type="EMBL" id="AVOT02048576">
    <property type="protein sequence ID" value="MBW0543796.1"/>
    <property type="molecule type" value="Genomic_DNA"/>
</dbReference>
<dbReference type="OrthoDB" id="1922221at2759"/>
<sequence length="321" mass="38029">MASEDGHWIMSNDPEVSAKIPMLLMKIDRKENFRFSEWAPEHGPSGSEDTELEHSILLQLPQQKYKSPELESQLEEPWLRDYKDNKFILIDGLFYHREKHASARTVIDRYHISLILKERHYYPYMGHRSGDRNKERVASIAWWPQWEQDLSEYINACERFQKANRKHGKKYRLLQHIEEPKHPRETINMDCVTGLVPEGKQNFNSFLVIVNRYSKIVRCLPCHKEDMEMDKALLFWNNIISTCGVPKIIISDRDPDTHHNFGSTSMILWVKNFHFIQLIIHRQMVYLKGLSRQWRKSSEDSVGIAWNITTMKGKQVTRSHL</sequence>
<dbReference type="Gene3D" id="3.30.420.10">
    <property type="entry name" value="Ribonuclease H-like superfamily/Ribonuclease H"/>
    <property type="match status" value="1"/>
</dbReference>
<dbReference type="Pfam" id="PF17921">
    <property type="entry name" value="Integrase_H2C2"/>
    <property type="match status" value="1"/>
</dbReference>
<reference evidence="2" key="1">
    <citation type="submission" date="2021-03" db="EMBL/GenBank/DDBJ databases">
        <title>Draft genome sequence of rust myrtle Austropuccinia psidii MF-1, a brazilian biotype.</title>
        <authorList>
            <person name="Quecine M.C."/>
            <person name="Pachon D.M.R."/>
            <person name="Bonatelli M.L."/>
            <person name="Correr F.H."/>
            <person name="Franceschini L.M."/>
            <person name="Leite T.F."/>
            <person name="Margarido G.R.A."/>
            <person name="Almeida C.A."/>
            <person name="Ferrarezi J.A."/>
            <person name="Labate C.A."/>
        </authorList>
    </citation>
    <scope>NUCLEOTIDE SEQUENCE</scope>
    <source>
        <strain evidence="2">MF-1</strain>
    </source>
</reference>
<feature type="domain" description="Integrase zinc-binding" evidence="1">
    <location>
        <begin position="111"/>
        <end position="165"/>
    </location>
</feature>
<proteinExistence type="predicted"/>
<dbReference type="InterPro" id="IPR041588">
    <property type="entry name" value="Integrase_H2C2"/>
</dbReference>
<protein>
    <recommendedName>
        <fullName evidence="1">Integrase zinc-binding domain-containing protein</fullName>
    </recommendedName>
</protein>
<evidence type="ECO:0000313" key="3">
    <source>
        <dbReference type="Proteomes" id="UP000765509"/>
    </source>
</evidence>
<dbReference type="Gene3D" id="1.10.340.70">
    <property type="match status" value="1"/>
</dbReference>
<evidence type="ECO:0000259" key="1">
    <source>
        <dbReference type="Pfam" id="PF17921"/>
    </source>
</evidence>
<dbReference type="PANTHER" id="PTHR37984">
    <property type="entry name" value="PROTEIN CBG26694"/>
    <property type="match status" value="1"/>
</dbReference>
<dbReference type="InterPro" id="IPR050951">
    <property type="entry name" value="Retrovirus_Pol_polyprotein"/>
</dbReference>
<dbReference type="Proteomes" id="UP000765509">
    <property type="component" value="Unassembled WGS sequence"/>
</dbReference>
<dbReference type="SUPFAM" id="SSF53098">
    <property type="entry name" value="Ribonuclease H-like"/>
    <property type="match status" value="1"/>
</dbReference>
<accession>A0A9Q3FP64</accession>
<comment type="caution">
    <text evidence="2">The sequence shown here is derived from an EMBL/GenBank/DDBJ whole genome shotgun (WGS) entry which is preliminary data.</text>
</comment>
<keyword evidence="3" id="KW-1185">Reference proteome</keyword>
<dbReference type="AlphaFoldDB" id="A0A9Q3FP64"/>
<dbReference type="GO" id="GO:0003676">
    <property type="term" value="F:nucleic acid binding"/>
    <property type="evidence" value="ECO:0007669"/>
    <property type="project" value="InterPro"/>
</dbReference>
<evidence type="ECO:0000313" key="2">
    <source>
        <dbReference type="EMBL" id="MBW0543796.1"/>
    </source>
</evidence>
<dbReference type="InterPro" id="IPR012337">
    <property type="entry name" value="RNaseH-like_sf"/>
</dbReference>
<gene>
    <name evidence="2" type="ORF">O181_083511</name>
</gene>
<name>A0A9Q3FP64_9BASI</name>
<dbReference type="InterPro" id="IPR036397">
    <property type="entry name" value="RNaseH_sf"/>
</dbReference>
<organism evidence="2 3">
    <name type="scientific">Austropuccinia psidii MF-1</name>
    <dbReference type="NCBI Taxonomy" id="1389203"/>
    <lineage>
        <taxon>Eukaryota</taxon>
        <taxon>Fungi</taxon>
        <taxon>Dikarya</taxon>
        <taxon>Basidiomycota</taxon>
        <taxon>Pucciniomycotina</taxon>
        <taxon>Pucciniomycetes</taxon>
        <taxon>Pucciniales</taxon>
        <taxon>Sphaerophragmiaceae</taxon>
        <taxon>Austropuccinia</taxon>
    </lineage>
</organism>
<dbReference type="PANTHER" id="PTHR37984:SF5">
    <property type="entry name" value="PROTEIN NYNRIN-LIKE"/>
    <property type="match status" value="1"/>
</dbReference>